<dbReference type="Proteomes" id="UP000663836">
    <property type="component" value="Unassembled WGS sequence"/>
</dbReference>
<feature type="region of interest" description="Disordered" evidence="1">
    <location>
        <begin position="175"/>
        <end position="200"/>
    </location>
</feature>
<evidence type="ECO:0000313" key="3">
    <source>
        <dbReference type="EMBL" id="CAF3648488.1"/>
    </source>
</evidence>
<comment type="caution">
    <text evidence="3">The sequence shown here is derived from an EMBL/GenBank/DDBJ whole genome shotgun (WGS) entry which is preliminary data.</text>
</comment>
<organism evidence="3 4">
    <name type="scientific">Rotaria sordida</name>
    <dbReference type="NCBI Taxonomy" id="392033"/>
    <lineage>
        <taxon>Eukaryota</taxon>
        <taxon>Metazoa</taxon>
        <taxon>Spiralia</taxon>
        <taxon>Gnathifera</taxon>
        <taxon>Rotifera</taxon>
        <taxon>Eurotatoria</taxon>
        <taxon>Bdelloidea</taxon>
        <taxon>Philodinida</taxon>
        <taxon>Philodinidae</taxon>
        <taxon>Rotaria</taxon>
    </lineage>
</organism>
<sequence>MMPFIMVSLHHCHHQRIQNRAAAVLDAWDEFGESLPTDLVAHMHRISVDHINKDLHGDRIDFKKRFGTKSSMKFERVLTECMKEIEEGIDAALVAVSHNIPFMLICDIQNSENPNQVATNFFILSWHQMKANKTKDLDFTNNAVHSTKSILTPSPLPSIENQTIVTRLTTTRSGNTHMSVDVGMPTPGAKNRETKSTSLPGAVTITPKSISILPNAIKSGDNCLMSASFS</sequence>
<evidence type="ECO:0000313" key="2">
    <source>
        <dbReference type="EMBL" id="CAF1092987.1"/>
    </source>
</evidence>
<name>A0A818R594_9BILA</name>
<dbReference type="EMBL" id="CAJOBD010000338">
    <property type="protein sequence ID" value="CAF3648488.1"/>
    <property type="molecule type" value="Genomic_DNA"/>
</dbReference>
<proteinExistence type="predicted"/>
<protein>
    <submittedName>
        <fullName evidence="3">Uncharacterized protein</fullName>
    </submittedName>
</protein>
<dbReference type="EMBL" id="CAJNOT010000843">
    <property type="protein sequence ID" value="CAF1092987.1"/>
    <property type="molecule type" value="Genomic_DNA"/>
</dbReference>
<evidence type="ECO:0000256" key="1">
    <source>
        <dbReference type="SAM" id="MobiDB-lite"/>
    </source>
</evidence>
<gene>
    <name evidence="3" type="ORF">JBS370_LOCUS6214</name>
    <name evidence="2" type="ORF">ZHD862_LOCUS17191</name>
</gene>
<accession>A0A818R594</accession>
<dbReference type="Proteomes" id="UP000663864">
    <property type="component" value="Unassembled WGS sequence"/>
</dbReference>
<evidence type="ECO:0000313" key="4">
    <source>
        <dbReference type="Proteomes" id="UP000663836"/>
    </source>
</evidence>
<reference evidence="3" key="1">
    <citation type="submission" date="2021-02" db="EMBL/GenBank/DDBJ databases">
        <authorList>
            <person name="Nowell W R."/>
        </authorList>
    </citation>
    <scope>NUCLEOTIDE SEQUENCE</scope>
</reference>
<dbReference type="AlphaFoldDB" id="A0A818R594"/>